<dbReference type="EMBL" id="JAIWYP010000003">
    <property type="protein sequence ID" value="KAH3849008.1"/>
    <property type="molecule type" value="Genomic_DNA"/>
</dbReference>
<dbReference type="Proteomes" id="UP000828390">
    <property type="component" value="Unassembled WGS sequence"/>
</dbReference>
<comment type="caution">
    <text evidence="1">The sequence shown here is derived from an EMBL/GenBank/DDBJ whole genome shotgun (WGS) entry which is preliminary data.</text>
</comment>
<evidence type="ECO:0000313" key="1">
    <source>
        <dbReference type="EMBL" id="KAH3849008.1"/>
    </source>
</evidence>
<reference evidence="1" key="2">
    <citation type="submission" date="2020-11" db="EMBL/GenBank/DDBJ databases">
        <authorList>
            <person name="McCartney M.A."/>
            <person name="Auch B."/>
            <person name="Kono T."/>
            <person name="Mallez S."/>
            <person name="Becker A."/>
            <person name="Gohl D.M."/>
            <person name="Silverstein K.A.T."/>
            <person name="Koren S."/>
            <person name="Bechman K.B."/>
            <person name="Herman A."/>
            <person name="Abrahante J.E."/>
            <person name="Garbe J."/>
        </authorList>
    </citation>
    <scope>NUCLEOTIDE SEQUENCE</scope>
    <source>
        <strain evidence="1">Duluth1</strain>
        <tissue evidence="1">Whole animal</tissue>
    </source>
</reference>
<protein>
    <submittedName>
        <fullName evidence="1">Uncharacterized protein</fullName>
    </submittedName>
</protein>
<proteinExistence type="predicted"/>
<organism evidence="1 2">
    <name type="scientific">Dreissena polymorpha</name>
    <name type="common">Zebra mussel</name>
    <name type="synonym">Mytilus polymorpha</name>
    <dbReference type="NCBI Taxonomy" id="45954"/>
    <lineage>
        <taxon>Eukaryota</taxon>
        <taxon>Metazoa</taxon>
        <taxon>Spiralia</taxon>
        <taxon>Lophotrochozoa</taxon>
        <taxon>Mollusca</taxon>
        <taxon>Bivalvia</taxon>
        <taxon>Autobranchia</taxon>
        <taxon>Heteroconchia</taxon>
        <taxon>Euheterodonta</taxon>
        <taxon>Imparidentia</taxon>
        <taxon>Neoheterodontei</taxon>
        <taxon>Myida</taxon>
        <taxon>Dreissenoidea</taxon>
        <taxon>Dreissenidae</taxon>
        <taxon>Dreissena</taxon>
    </lineage>
</organism>
<name>A0A9D4KZG0_DREPO</name>
<sequence length="79" mass="9093">MMKSRWLLNGIVHYKHVSGQVSVLGRPVLAHVTFKWFLPGVCTRVFQEAEPTGEQLRAHWTPEVTDATQRSRRLAFTCK</sequence>
<accession>A0A9D4KZG0</accession>
<evidence type="ECO:0000313" key="2">
    <source>
        <dbReference type="Proteomes" id="UP000828390"/>
    </source>
</evidence>
<gene>
    <name evidence="1" type="ORF">DPMN_091393</name>
</gene>
<reference evidence="1" key="1">
    <citation type="journal article" date="2019" name="bioRxiv">
        <title>The Genome of the Zebra Mussel, Dreissena polymorpha: A Resource for Invasive Species Research.</title>
        <authorList>
            <person name="McCartney M.A."/>
            <person name="Auch B."/>
            <person name="Kono T."/>
            <person name="Mallez S."/>
            <person name="Zhang Y."/>
            <person name="Obille A."/>
            <person name="Becker A."/>
            <person name="Abrahante J.E."/>
            <person name="Garbe J."/>
            <person name="Badalamenti J.P."/>
            <person name="Herman A."/>
            <person name="Mangelson H."/>
            <person name="Liachko I."/>
            <person name="Sullivan S."/>
            <person name="Sone E.D."/>
            <person name="Koren S."/>
            <person name="Silverstein K.A.T."/>
            <person name="Beckman K.B."/>
            <person name="Gohl D.M."/>
        </authorList>
    </citation>
    <scope>NUCLEOTIDE SEQUENCE</scope>
    <source>
        <strain evidence="1">Duluth1</strain>
        <tissue evidence="1">Whole animal</tissue>
    </source>
</reference>
<dbReference type="AlphaFoldDB" id="A0A9D4KZG0"/>
<keyword evidence="2" id="KW-1185">Reference proteome</keyword>